<dbReference type="EMBL" id="JACHFH010000006">
    <property type="protein sequence ID" value="MBB5335566.1"/>
    <property type="molecule type" value="Genomic_DNA"/>
</dbReference>
<evidence type="ECO:0000256" key="9">
    <source>
        <dbReference type="SAM" id="Phobius"/>
    </source>
</evidence>
<evidence type="ECO:0000256" key="4">
    <source>
        <dbReference type="ARBA" id="ARBA00022475"/>
    </source>
</evidence>
<dbReference type="NCBIfam" id="NF009136">
    <property type="entry name" value="PRK12489.1"/>
    <property type="match status" value="1"/>
</dbReference>
<organism evidence="10 11">
    <name type="scientific">Pectinatus brassicae</name>
    <dbReference type="NCBI Taxonomy" id="862415"/>
    <lineage>
        <taxon>Bacteria</taxon>
        <taxon>Bacillati</taxon>
        <taxon>Bacillota</taxon>
        <taxon>Negativicutes</taxon>
        <taxon>Selenomonadales</taxon>
        <taxon>Selenomonadaceae</taxon>
        <taxon>Pectinatus</taxon>
    </lineage>
</organism>
<keyword evidence="7 9" id="KW-1133">Transmembrane helix</keyword>
<evidence type="ECO:0000256" key="7">
    <source>
        <dbReference type="ARBA" id="ARBA00022989"/>
    </source>
</evidence>
<feature type="transmembrane region" description="Helical" evidence="9">
    <location>
        <begin position="166"/>
        <end position="188"/>
    </location>
</feature>
<protein>
    <submittedName>
        <fullName evidence="10">Anaerobic C4-dicarboxylate transporter DcuB</fullName>
    </submittedName>
</protein>
<comment type="caution">
    <text evidence="10">The sequence shown here is derived from an EMBL/GenBank/DDBJ whole genome shotgun (WGS) entry which is preliminary data.</text>
</comment>
<evidence type="ECO:0000313" key="11">
    <source>
        <dbReference type="Proteomes" id="UP000559117"/>
    </source>
</evidence>
<evidence type="ECO:0000256" key="2">
    <source>
        <dbReference type="ARBA" id="ARBA00006413"/>
    </source>
</evidence>
<dbReference type="NCBIfam" id="NF006927">
    <property type="entry name" value="PRK09412.1"/>
    <property type="match status" value="1"/>
</dbReference>
<feature type="transmembrane region" description="Helical" evidence="9">
    <location>
        <begin position="26"/>
        <end position="42"/>
    </location>
</feature>
<comment type="subcellular location">
    <subcellularLocation>
        <location evidence="1">Cell inner membrane</location>
        <topology evidence="1">Multi-pass membrane protein</topology>
    </subcellularLocation>
</comment>
<keyword evidence="6 9" id="KW-0812">Transmembrane</keyword>
<feature type="transmembrane region" description="Helical" evidence="9">
    <location>
        <begin position="345"/>
        <end position="368"/>
    </location>
</feature>
<evidence type="ECO:0000313" key="10">
    <source>
        <dbReference type="EMBL" id="MBB5335566.1"/>
    </source>
</evidence>
<dbReference type="GO" id="GO:0015556">
    <property type="term" value="F:C4-dicarboxylate transmembrane transporter activity"/>
    <property type="evidence" value="ECO:0007669"/>
    <property type="project" value="InterPro"/>
</dbReference>
<dbReference type="PIRSF" id="PIRSF004539">
    <property type="entry name" value="C4-dicrbxl_trns"/>
    <property type="match status" value="1"/>
</dbReference>
<dbReference type="RefSeq" id="WP_183859663.1">
    <property type="nucleotide sequence ID" value="NZ_JACHFH010000006.1"/>
</dbReference>
<feature type="transmembrane region" description="Helical" evidence="9">
    <location>
        <begin position="49"/>
        <end position="70"/>
    </location>
</feature>
<gene>
    <name evidence="10" type="ORF">HNR32_000693</name>
</gene>
<reference evidence="10 11" key="1">
    <citation type="submission" date="2020-08" db="EMBL/GenBank/DDBJ databases">
        <title>Genomic Encyclopedia of Type Strains, Phase IV (KMG-IV): sequencing the most valuable type-strain genomes for metagenomic binning, comparative biology and taxonomic classification.</title>
        <authorList>
            <person name="Goeker M."/>
        </authorList>
    </citation>
    <scope>NUCLEOTIDE SEQUENCE [LARGE SCALE GENOMIC DNA]</scope>
    <source>
        <strain evidence="10 11">DSM 24661</strain>
    </source>
</reference>
<evidence type="ECO:0000256" key="6">
    <source>
        <dbReference type="ARBA" id="ARBA00022692"/>
    </source>
</evidence>
<dbReference type="PANTHER" id="PTHR36106:SF3">
    <property type="entry name" value="ANAEROBIC C4-DICARBOXYLATE TRANSPORTER DCUB"/>
    <property type="match status" value="1"/>
</dbReference>
<keyword evidence="3" id="KW-0813">Transport</keyword>
<dbReference type="GO" id="GO:0005886">
    <property type="term" value="C:plasma membrane"/>
    <property type="evidence" value="ECO:0007669"/>
    <property type="project" value="UniProtKB-SubCell"/>
</dbReference>
<sequence>MELLGFIVLIACLVVGVRYGGLGLAAISGIGLVFFVFGIGLVPGKPPIAVMLTIMAVVTCSGFLQASKGLDVMLKYAEKILRRNPEKVTILAPITTWFLTVLCGTGHVVYTMFPIIYDVAIKQNIRPERPMAVSSVAAQMGIGASPASVAVVSVVSMLAATSHPFSVVQVLSVSMPATLCGVIVAALWSLKRGKDLANDPEFQAKIADPEQRAYIYEEQGEDSSHRELPKSAYKATFIFLAGIVVIALFGSFPKELLPLVPNSKGIWAPLSMTPTIQLSMLVIAAIILLVCKVKSSDVVNGSVFKSGMVAVVSVYGVAWMAETYFGAYLPGFKKTLSQVVLDYPWTYAIVLFLISKLVNSQAAALAIVVPMALNIGVDPIIILSFISACYGYFVLPTYPSDLACIGFDRSGTTRIGKFVINHSFIIPGFIGIATGCCVGYVIAHLLY</sequence>
<dbReference type="Pfam" id="PF03605">
    <property type="entry name" value="DcuA_DcuB"/>
    <property type="match status" value="1"/>
</dbReference>
<comment type="similarity">
    <text evidence="2">Belongs to the DcuA/DcuB transporter (TC 2.A.13.1) family.</text>
</comment>
<evidence type="ECO:0000256" key="5">
    <source>
        <dbReference type="ARBA" id="ARBA00022519"/>
    </source>
</evidence>
<keyword evidence="5" id="KW-0997">Cell inner membrane</keyword>
<dbReference type="Proteomes" id="UP000559117">
    <property type="component" value="Unassembled WGS sequence"/>
</dbReference>
<dbReference type="AlphaFoldDB" id="A0A840UEM9"/>
<keyword evidence="11" id="KW-1185">Reference proteome</keyword>
<proteinExistence type="inferred from homology"/>
<feature type="transmembrane region" description="Helical" evidence="9">
    <location>
        <begin position="418"/>
        <end position="443"/>
    </location>
</feature>
<feature type="transmembrane region" description="Helical" evidence="9">
    <location>
        <begin position="272"/>
        <end position="291"/>
    </location>
</feature>
<keyword evidence="8 9" id="KW-0472">Membrane</keyword>
<feature type="transmembrane region" description="Helical" evidence="9">
    <location>
        <begin position="380"/>
        <end position="398"/>
    </location>
</feature>
<dbReference type="PANTHER" id="PTHR36106">
    <property type="entry name" value="ANAEROBIC C4-DICARBOXYLATE TRANSPORTER DCUB"/>
    <property type="match status" value="1"/>
</dbReference>
<dbReference type="InterPro" id="IPR004668">
    <property type="entry name" value="Anaer_Dcu_memb_transpt"/>
</dbReference>
<evidence type="ECO:0000256" key="1">
    <source>
        <dbReference type="ARBA" id="ARBA00004429"/>
    </source>
</evidence>
<accession>A0A840UEM9</accession>
<keyword evidence="4" id="KW-1003">Cell membrane</keyword>
<feature type="transmembrane region" description="Helical" evidence="9">
    <location>
        <begin position="232"/>
        <end position="252"/>
    </location>
</feature>
<evidence type="ECO:0000256" key="8">
    <source>
        <dbReference type="ARBA" id="ARBA00023136"/>
    </source>
</evidence>
<feature type="transmembrane region" description="Helical" evidence="9">
    <location>
        <begin position="90"/>
        <end position="116"/>
    </location>
</feature>
<feature type="transmembrane region" description="Helical" evidence="9">
    <location>
        <begin position="303"/>
        <end position="325"/>
    </location>
</feature>
<evidence type="ECO:0000256" key="3">
    <source>
        <dbReference type="ARBA" id="ARBA00022448"/>
    </source>
</evidence>
<name>A0A840UEM9_9FIRM</name>
<dbReference type="NCBIfam" id="TIGR00770">
    <property type="entry name" value="Dcu"/>
    <property type="match status" value="1"/>
</dbReference>